<dbReference type="PRINTS" id="PR00419">
    <property type="entry name" value="ADXRDTASE"/>
</dbReference>
<organism evidence="3 4">
    <name type="scientific">Xylanimonas ulmi</name>
    <dbReference type="NCBI Taxonomy" id="228973"/>
    <lineage>
        <taxon>Bacteria</taxon>
        <taxon>Bacillati</taxon>
        <taxon>Actinomycetota</taxon>
        <taxon>Actinomycetes</taxon>
        <taxon>Micrococcales</taxon>
        <taxon>Promicromonosporaceae</taxon>
        <taxon>Xylanimonas</taxon>
    </lineage>
</organism>
<dbReference type="Pfam" id="PF01593">
    <property type="entry name" value="Amino_oxidase"/>
    <property type="match status" value="1"/>
</dbReference>
<accession>A0A4V2EXK6</accession>
<sequence>MTEKLDVLDERAASGVSRRRFLQAVGIGSSAGVMLGAMGAIGLAPTAAAHGNGPGGIAHKQDWRWRPPTQADFHAKGKDNKKHVIVIGAGPAGLCSAYELQKAGYKVTVLEARHRPGGRTLTVRPGDKETDIDGVTQVAQWDDGIYMNCGAGRVAQWMVTLEYYRELGVPYEVMTNANAEAYLYNEGRGSTPGNPTKYRTAKADFYGTVGELLTLATDQGALDAKLTAQDKDNLKSFLSSLGSLRNGVYWDAPTHSNRGYAQYPTAWNFEETELPPTRPTMSETLASRFGNYFQFEHNWEQAMLMFQPVGGMDTTYQYFVRAIGEKNVFFNSPVTGVESTSNGVKVTYQDKHAKSYQLSADFAVVASPAHIARGFTNNWGADIDTGLGEFAKGSAAGKIGLQYKSRWWETDHHIYGGITETDMDLQHIWYPSYGYGQQKGLIVGYYNTGTAASTYGALAPKDREARAVAQGVKIHGEKYATELEHSFSIAWHKVPYIEGSWAYPKQDSAYFHKLQEGAGNVFFAGDWMSEVSAWQHGAFWAARYAVQALHEKALATV</sequence>
<reference evidence="3 4" key="1">
    <citation type="submission" date="2019-02" db="EMBL/GenBank/DDBJ databases">
        <title>Sequencing the genomes of 1000 actinobacteria strains.</title>
        <authorList>
            <person name="Klenk H.-P."/>
        </authorList>
    </citation>
    <scope>NUCLEOTIDE SEQUENCE [LARGE SCALE GENOMIC DNA]</scope>
    <source>
        <strain evidence="3 4">DSM 16932</strain>
    </source>
</reference>
<keyword evidence="1" id="KW-0812">Transmembrane</keyword>
<feature type="domain" description="Amine oxidase" evidence="2">
    <location>
        <begin position="92"/>
        <end position="549"/>
    </location>
</feature>
<gene>
    <name evidence="3" type="ORF">EV386_0056</name>
</gene>
<dbReference type="Gene3D" id="3.50.50.60">
    <property type="entry name" value="FAD/NAD(P)-binding domain"/>
    <property type="match status" value="1"/>
</dbReference>
<dbReference type="OrthoDB" id="337830at2"/>
<dbReference type="PANTHER" id="PTHR10742">
    <property type="entry name" value="FLAVIN MONOAMINE OXIDASE"/>
    <property type="match status" value="1"/>
</dbReference>
<dbReference type="PANTHER" id="PTHR10742:SF342">
    <property type="entry name" value="AMINE OXIDASE"/>
    <property type="match status" value="1"/>
</dbReference>
<protein>
    <submittedName>
        <fullName evidence="3">Monoamine oxidase</fullName>
    </submittedName>
</protein>
<dbReference type="InterPro" id="IPR002937">
    <property type="entry name" value="Amino_oxidase"/>
</dbReference>
<dbReference type="RefSeq" id="WP_130411272.1">
    <property type="nucleotide sequence ID" value="NZ_SGWX01000001.1"/>
</dbReference>
<keyword evidence="4" id="KW-1185">Reference proteome</keyword>
<evidence type="ECO:0000259" key="2">
    <source>
        <dbReference type="Pfam" id="PF01593"/>
    </source>
</evidence>
<dbReference type="SUPFAM" id="SSF51905">
    <property type="entry name" value="FAD/NAD(P)-binding domain"/>
    <property type="match status" value="1"/>
</dbReference>
<dbReference type="GO" id="GO:0001716">
    <property type="term" value="F:L-amino-acid oxidase activity"/>
    <property type="evidence" value="ECO:0007669"/>
    <property type="project" value="TreeGrafter"/>
</dbReference>
<dbReference type="EMBL" id="SGWX01000001">
    <property type="protein sequence ID" value="RZS59820.1"/>
    <property type="molecule type" value="Genomic_DNA"/>
</dbReference>
<keyword evidence="1" id="KW-1133">Transmembrane helix</keyword>
<dbReference type="InterPro" id="IPR050281">
    <property type="entry name" value="Flavin_monoamine_oxidase"/>
</dbReference>
<proteinExistence type="predicted"/>
<dbReference type="Gene3D" id="1.20.1440.240">
    <property type="match status" value="1"/>
</dbReference>
<dbReference type="PROSITE" id="PS51318">
    <property type="entry name" value="TAT"/>
    <property type="match status" value="1"/>
</dbReference>
<evidence type="ECO:0000256" key="1">
    <source>
        <dbReference type="SAM" id="Phobius"/>
    </source>
</evidence>
<comment type="caution">
    <text evidence="3">The sequence shown here is derived from an EMBL/GenBank/DDBJ whole genome shotgun (WGS) entry which is preliminary data.</text>
</comment>
<dbReference type="Proteomes" id="UP000293852">
    <property type="component" value="Unassembled WGS sequence"/>
</dbReference>
<dbReference type="Gene3D" id="3.90.660.10">
    <property type="match status" value="1"/>
</dbReference>
<dbReference type="InterPro" id="IPR006311">
    <property type="entry name" value="TAT_signal"/>
</dbReference>
<dbReference type="InterPro" id="IPR036188">
    <property type="entry name" value="FAD/NAD-bd_sf"/>
</dbReference>
<name>A0A4V2EXK6_9MICO</name>
<keyword evidence="1" id="KW-0472">Membrane</keyword>
<evidence type="ECO:0000313" key="4">
    <source>
        <dbReference type="Proteomes" id="UP000293852"/>
    </source>
</evidence>
<dbReference type="SUPFAM" id="SSF54373">
    <property type="entry name" value="FAD-linked reductases, C-terminal domain"/>
    <property type="match status" value="1"/>
</dbReference>
<evidence type="ECO:0000313" key="3">
    <source>
        <dbReference type="EMBL" id="RZS59820.1"/>
    </source>
</evidence>
<feature type="transmembrane region" description="Helical" evidence="1">
    <location>
        <begin position="21"/>
        <end position="44"/>
    </location>
</feature>
<dbReference type="GO" id="GO:0009063">
    <property type="term" value="P:amino acid catabolic process"/>
    <property type="evidence" value="ECO:0007669"/>
    <property type="project" value="TreeGrafter"/>
</dbReference>
<dbReference type="AlphaFoldDB" id="A0A4V2EXK6"/>